<dbReference type="EMBL" id="KB550683">
    <property type="protein sequence ID" value="EMP30302.1"/>
    <property type="molecule type" value="Genomic_DNA"/>
</dbReference>
<protein>
    <submittedName>
        <fullName evidence="2">Uncharacterized protein</fullName>
    </submittedName>
</protein>
<sequence>MSTLPAGSPGSNGSSGDRFIACSLDTINRSLSNSCTPPREVQTESTGEQQQSTHRSEDTMAVVAANIPVQSLLASSLKHICPERYVIRASK</sequence>
<evidence type="ECO:0000313" key="2">
    <source>
        <dbReference type="EMBL" id="EMP30302.1"/>
    </source>
</evidence>
<feature type="compositionally biased region" description="Low complexity" evidence="1">
    <location>
        <begin position="43"/>
        <end position="53"/>
    </location>
</feature>
<gene>
    <name evidence="2" type="ORF">UY3_12573</name>
</gene>
<organism evidence="2 3">
    <name type="scientific">Chelonia mydas</name>
    <name type="common">Green sea-turtle</name>
    <name type="synonym">Chelonia agassizi</name>
    <dbReference type="NCBI Taxonomy" id="8469"/>
    <lineage>
        <taxon>Eukaryota</taxon>
        <taxon>Metazoa</taxon>
        <taxon>Chordata</taxon>
        <taxon>Craniata</taxon>
        <taxon>Vertebrata</taxon>
        <taxon>Euteleostomi</taxon>
        <taxon>Archelosauria</taxon>
        <taxon>Testudinata</taxon>
        <taxon>Testudines</taxon>
        <taxon>Cryptodira</taxon>
        <taxon>Durocryptodira</taxon>
        <taxon>Americhelydia</taxon>
        <taxon>Chelonioidea</taxon>
        <taxon>Cheloniidae</taxon>
        <taxon>Chelonia</taxon>
    </lineage>
</organism>
<evidence type="ECO:0000256" key="1">
    <source>
        <dbReference type="SAM" id="MobiDB-lite"/>
    </source>
</evidence>
<accession>M7BQA3</accession>
<dbReference type="AlphaFoldDB" id="M7BQA3"/>
<keyword evidence="3" id="KW-1185">Reference proteome</keyword>
<dbReference type="Proteomes" id="UP000031443">
    <property type="component" value="Unassembled WGS sequence"/>
</dbReference>
<name>M7BQA3_CHEMY</name>
<proteinExistence type="predicted"/>
<evidence type="ECO:0000313" key="3">
    <source>
        <dbReference type="Proteomes" id="UP000031443"/>
    </source>
</evidence>
<feature type="region of interest" description="Disordered" evidence="1">
    <location>
        <begin position="33"/>
        <end position="58"/>
    </location>
</feature>
<reference evidence="3" key="1">
    <citation type="journal article" date="2013" name="Nat. Genet.">
        <title>The draft genomes of soft-shell turtle and green sea turtle yield insights into the development and evolution of the turtle-specific body plan.</title>
        <authorList>
            <person name="Wang Z."/>
            <person name="Pascual-Anaya J."/>
            <person name="Zadissa A."/>
            <person name="Li W."/>
            <person name="Niimura Y."/>
            <person name="Huang Z."/>
            <person name="Li C."/>
            <person name="White S."/>
            <person name="Xiong Z."/>
            <person name="Fang D."/>
            <person name="Wang B."/>
            <person name="Ming Y."/>
            <person name="Chen Y."/>
            <person name="Zheng Y."/>
            <person name="Kuraku S."/>
            <person name="Pignatelli M."/>
            <person name="Herrero J."/>
            <person name="Beal K."/>
            <person name="Nozawa M."/>
            <person name="Li Q."/>
            <person name="Wang J."/>
            <person name="Zhang H."/>
            <person name="Yu L."/>
            <person name="Shigenobu S."/>
            <person name="Wang J."/>
            <person name="Liu J."/>
            <person name="Flicek P."/>
            <person name="Searle S."/>
            <person name="Wang J."/>
            <person name="Kuratani S."/>
            <person name="Yin Y."/>
            <person name="Aken B."/>
            <person name="Zhang G."/>
            <person name="Irie N."/>
        </authorList>
    </citation>
    <scope>NUCLEOTIDE SEQUENCE [LARGE SCALE GENOMIC DNA]</scope>
</reference>